<dbReference type="PANTHER" id="PTHR24201">
    <property type="entry name" value="ANK_REP_REGION DOMAIN-CONTAINING PROTEIN"/>
    <property type="match status" value="1"/>
</dbReference>
<dbReference type="Pfam" id="PF12796">
    <property type="entry name" value="Ank_2"/>
    <property type="match status" value="1"/>
</dbReference>
<keyword evidence="1" id="KW-0677">Repeat</keyword>
<reference evidence="4 5" key="1">
    <citation type="submission" date="2018-09" db="EMBL/GenBank/DDBJ databases">
        <title>Metagenome Assembled Genomes from an Advanced Water Purification Facility.</title>
        <authorList>
            <person name="Stamps B.W."/>
            <person name="Spear J.R."/>
        </authorList>
    </citation>
    <scope>NUCLEOTIDE SEQUENCE [LARGE SCALE GENOMIC DNA]</scope>
    <source>
        <strain evidence="4">Bin_52_1</strain>
    </source>
</reference>
<proteinExistence type="predicted"/>
<organism evidence="4 5">
    <name type="scientific">Aquipseudomonas alcaligenes</name>
    <name type="common">Pseudomonas alcaligenes</name>
    <dbReference type="NCBI Taxonomy" id="43263"/>
    <lineage>
        <taxon>Bacteria</taxon>
        <taxon>Pseudomonadati</taxon>
        <taxon>Pseudomonadota</taxon>
        <taxon>Gammaproteobacteria</taxon>
        <taxon>Pseudomonadales</taxon>
        <taxon>Pseudomonadaceae</taxon>
        <taxon>Aquipseudomonas</taxon>
    </lineage>
</organism>
<dbReference type="InterPro" id="IPR050776">
    <property type="entry name" value="Ank_Repeat/CDKN_Inhibitor"/>
</dbReference>
<gene>
    <name evidence="4" type="ORF">E6Q69_06750</name>
</gene>
<accession>A0A5C7W5W2</accession>
<evidence type="ECO:0000313" key="5">
    <source>
        <dbReference type="Proteomes" id="UP000321110"/>
    </source>
</evidence>
<dbReference type="InterPro" id="IPR002110">
    <property type="entry name" value="Ankyrin_rpt"/>
</dbReference>
<dbReference type="Gene3D" id="1.25.40.20">
    <property type="entry name" value="Ankyrin repeat-containing domain"/>
    <property type="match status" value="2"/>
</dbReference>
<feature type="repeat" description="ANK" evidence="3">
    <location>
        <begin position="31"/>
        <end position="63"/>
    </location>
</feature>
<dbReference type="PROSITE" id="PS50297">
    <property type="entry name" value="ANK_REP_REGION"/>
    <property type="match status" value="2"/>
</dbReference>
<name>A0A5C7W5W2_AQUAC</name>
<dbReference type="SUPFAM" id="SSF48403">
    <property type="entry name" value="Ankyrin repeat"/>
    <property type="match status" value="1"/>
</dbReference>
<keyword evidence="2 3" id="KW-0040">ANK repeat</keyword>
<feature type="repeat" description="ANK" evidence="3">
    <location>
        <begin position="64"/>
        <end position="96"/>
    </location>
</feature>
<dbReference type="AlphaFoldDB" id="A0A5C7W5W2"/>
<evidence type="ECO:0000256" key="1">
    <source>
        <dbReference type="ARBA" id="ARBA00022737"/>
    </source>
</evidence>
<dbReference type="InterPro" id="IPR036770">
    <property type="entry name" value="Ankyrin_rpt-contain_sf"/>
</dbReference>
<dbReference type="Proteomes" id="UP000321110">
    <property type="component" value="Unassembled WGS sequence"/>
</dbReference>
<evidence type="ECO:0000256" key="3">
    <source>
        <dbReference type="PROSITE-ProRule" id="PRU00023"/>
    </source>
</evidence>
<sequence>MRSLEEILRAVDSIPDYYGHKATSVNYKNGWGDTPLHIVSCWGDCEAIKILIEAGADINARGETGFTPLHCATEQNRIEAVALLLSLGAEIVQDSNGHTPLELADLLERKEIIKILSGGI</sequence>
<dbReference type="PROSITE" id="PS50088">
    <property type="entry name" value="ANK_REPEAT"/>
    <property type="match status" value="2"/>
</dbReference>
<protein>
    <submittedName>
        <fullName evidence="4">Ankyrin repeat domain-containing protein</fullName>
    </submittedName>
</protein>
<comment type="caution">
    <text evidence="4">The sequence shown here is derived from an EMBL/GenBank/DDBJ whole genome shotgun (WGS) entry which is preliminary data.</text>
</comment>
<evidence type="ECO:0000313" key="4">
    <source>
        <dbReference type="EMBL" id="TXI33331.1"/>
    </source>
</evidence>
<dbReference type="EMBL" id="SSFO01000113">
    <property type="protein sequence ID" value="TXI33331.1"/>
    <property type="molecule type" value="Genomic_DNA"/>
</dbReference>
<dbReference type="SMART" id="SM00248">
    <property type="entry name" value="ANK"/>
    <property type="match status" value="2"/>
</dbReference>
<evidence type="ECO:0000256" key="2">
    <source>
        <dbReference type="ARBA" id="ARBA00023043"/>
    </source>
</evidence>